<feature type="domain" description="Low molecular weight protein antigen 6 PH" evidence="2">
    <location>
        <begin position="73"/>
        <end position="142"/>
    </location>
</feature>
<keyword evidence="1" id="KW-0812">Transmembrane</keyword>
<evidence type="ECO:0000256" key="1">
    <source>
        <dbReference type="SAM" id="Phobius"/>
    </source>
</evidence>
<organism evidence="3 4">
    <name type="scientific">Mycolicibacterium aromaticivorans JS19b1 = JCM 16368</name>
    <dbReference type="NCBI Taxonomy" id="1440774"/>
    <lineage>
        <taxon>Bacteria</taxon>
        <taxon>Bacillati</taxon>
        <taxon>Actinomycetota</taxon>
        <taxon>Actinomycetes</taxon>
        <taxon>Mycobacteriales</taxon>
        <taxon>Mycobacteriaceae</taxon>
        <taxon>Mycolicibacterium</taxon>
    </lineage>
</organism>
<dbReference type="STRING" id="1440774.Y900_000955"/>
<proteinExistence type="predicted"/>
<evidence type="ECO:0000313" key="3">
    <source>
        <dbReference type="EMBL" id="KDE97534.1"/>
    </source>
</evidence>
<comment type="caution">
    <text evidence="3">The sequence shown here is derived from an EMBL/GenBank/DDBJ whole genome shotgun (WGS) entry which is preliminary data.</text>
</comment>
<gene>
    <name evidence="3" type="ORF">Y900_000955</name>
</gene>
<feature type="transmembrane region" description="Helical" evidence="1">
    <location>
        <begin position="20"/>
        <end position="41"/>
    </location>
</feature>
<keyword evidence="1" id="KW-1133">Transmembrane helix</keyword>
<dbReference type="InterPro" id="IPR019692">
    <property type="entry name" value="CFP-6_PH"/>
</dbReference>
<reference evidence="3" key="1">
    <citation type="submission" date="2014-05" db="EMBL/GenBank/DDBJ databases">
        <title>Genome sequence of Mycobacterium aromaticivorans strain JS19b1T (= DSM 45407T).</title>
        <authorList>
            <person name="Kwak Y."/>
            <person name="Park G.-S."/>
            <person name="Li Q.X."/>
            <person name="Lee S.-E."/>
            <person name="Shin J.-H."/>
        </authorList>
    </citation>
    <scope>NUCLEOTIDE SEQUENCE [LARGE SCALE GENOMIC DNA]</scope>
    <source>
        <strain evidence="3">JS19b1</strain>
    </source>
</reference>
<dbReference type="OrthoDB" id="5191452at2"/>
<keyword evidence="1" id="KW-0472">Membrane</keyword>
<accession>A0A064CA67</accession>
<dbReference type="Pfam" id="PF10756">
    <property type="entry name" value="bPH_6"/>
    <property type="match status" value="1"/>
</dbReference>
<dbReference type="AlphaFoldDB" id="A0A064CA67"/>
<protein>
    <submittedName>
        <fullName evidence="3">Membrane protein</fullName>
    </submittedName>
</protein>
<name>A0A064CA67_9MYCO</name>
<dbReference type="RefSeq" id="WP_036337925.1">
    <property type="nucleotide sequence ID" value="NZ_JALN02000001.1"/>
</dbReference>
<evidence type="ECO:0000313" key="4">
    <source>
        <dbReference type="Proteomes" id="UP000022835"/>
    </source>
</evidence>
<keyword evidence="4" id="KW-1185">Reference proteome</keyword>
<feature type="transmembrane region" description="Helical" evidence="1">
    <location>
        <begin position="53"/>
        <end position="71"/>
    </location>
</feature>
<dbReference type="eggNOG" id="ENOG50331K6">
    <property type="taxonomic scope" value="Bacteria"/>
</dbReference>
<sequence>MTETTGRWDVVLRPRLTPYVAYAAAFVVATSGIVVGVLLKIRYTGAILQTADQVAMGALGLILAAAILLLATPRLRIGPAGLGVRNILLERVIPWSDVVGVSFPQGSRWARVDLQDYEYTAVLAIQAIDGERAVYAMDTLRAQLAKYRPDLTGS</sequence>
<dbReference type="EMBL" id="JALN02000001">
    <property type="protein sequence ID" value="KDE97534.1"/>
    <property type="molecule type" value="Genomic_DNA"/>
</dbReference>
<dbReference type="Proteomes" id="UP000022835">
    <property type="component" value="Unassembled WGS sequence"/>
</dbReference>
<evidence type="ECO:0000259" key="2">
    <source>
        <dbReference type="Pfam" id="PF10756"/>
    </source>
</evidence>